<keyword evidence="2" id="KW-0812">Transmembrane</keyword>
<reference evidence="3" key="2">
    <citation type="submission" date="2025-09" db="UniProtKB">
        <authorList>
            <consortium name="Ensembl"/>
        </authorList>
    </citation>
    <scope>IDENTIFICATION</scope>
</reference>
<feature type="transmembrane region" description="Helical" evidence="2">
    <location>
        <begin position="115"/>
        <end position="136"/>
    </location>
</feature>
<dbReference type="OMA" id="WSCENLN"/>
<dbReference type="GO" id="GO:0021686">
    <property type="term" value="P:cerebellar granular layer maturation"/>
    <property type="evidence" value="ECO:0007669"/>
    <property type="project" value="TreeGrafter"/>
</dbReference>
<evidence type="ECO:0000313" key="3">
    <source>
        <dbReference type="Ensembl" id="ENSSMRP00000018163.1"/>
    </source>
</evidence>
<dbReference type="PANTHER" id="PTHR36683:SF1">
    <property type="entry name" value="CELL CYCLE EXIT AND NEURONAL DIFFERENTIATION PROTEIN 1"/>
    <property type="match status" value="1"/>
</dbReference>
<keyword evidence="2" id="KW-1133">Transmembrane helix</keyword>
<feature type="compositionally biased region" description="Low complexity" evidence="1">
    <location>
        <begin position="45"/>
        <end position="58"/>
    </location>
</feature>
<evidence type="ECO:0008006" key="5">
    <source>
        <dbReference type="Google" id="ProtNLM"/>
    </source>
</evidence>
<dbReference type="Ensembl" id="ENSSMRT00000021257.1">
    <property type="protein sequence ID" value="ENSSMRP00000018163.1"/>
    <property type="gene ID" value="ENSSMRG00000014130.1"/>
</dbReference>
<proteinExistence type="predicted"/>
<evidence type="ECO:0000313" key="4">
    <source>
        <dbReference type="Proteomes" id="UP000694421"/>
    </source>
</evidence>
<accession>A0A8D0CEA4</accession>
<feature type="compositionally biased region" description="Low complexity" evidence="1">
    <location>
        <begin position="74"/>
        <end position="87"/>
    </location>
</feature>
<feature type="region of interest" description="Disordered" evidence="1">
    <location>
        <begin position="1"/>
        <end position="105"/>
    </location>
</feature>
<evidence type="ECO:0000256" key="1">
    <source>
        <dbReference type="SAM" id="MobiDB-lite"/>
    </source>
</evidence>
<reference evidence="3" key="1">
    <citation type="submission" date="2025-08" db="UniProtKB">
        <authorList>
            <consortium name="Ensembl"/>
        </authorList>
    </citation>
    <scope>IDENTIFICATION</scope>
</reference>
<dbReference type="AlphaFoldDB" id="A0A8D0CEA4"/>
<feature type="compositionally biased region" description="Polar residues" evidence="1">
    <location>
        <begin position="60"/>
        <end position="71"/>
    </location>
</feature>
<sequence>MESKGSARSGNKSDVKTTSSAKPEKPNPGPAAAPDKKENPSKEQPAPAASTPAKKAATVGNESAMLNNQGNMKPAPAAATTEGPEATNHPADSEHKEGNAEESPGTCLFENMKPLVIIGGAAVAAIALIVGVALLARKK</sequence>
<dbReference type="GeneTree" id="ENSGT00730000112245"/>
<name>A0A8D0CEA4_SALMN</name>
<keyword evidence="4" id="KW-1185">Reference proteome</keyword>
<protein>
    <recommendedName>
        <fullName evidence="5">Cell cycle exit and neuronal differentiation protein 1</fullName>
    </recommendedName>
</protein>
<dbReference type="InterPro" id="IPR020162">
    <property type="entry name" value="Cend1"/>
</dbReference>
<dbReference type="Proteomes" id="UP000694421">
    <property type="component" value="Unplaced"/>
</dbReference>
<dbReference type="Pfam" id="PF15677">
    <property type="entry name" value="CEND1"/>
    <property type="match status" value="1"/>
</dbReference>
<dbReference type="PANTHER" id="PTHR36683">
    <property type="entry name" value="CELL CYCLE EXIT AND NEURONAL DIFFERENTIATION PROTEIN 1"/>
    <property type="match status" value="1"/>
</dbReference>
<organism evidence="3 4">
    <name type="scientific">Salvator merianae</name>
    <name type="common">Argentine black and white tegu</name>
    <name type="synonym">Tupinambis merianae</name>
    <dbReference type="NCBI Taxonomy" id="96440"/>
    <lineage>
        <taxon>Eukaryota</taxon>
        <taxon>Metazoa</taxon>
        <taxon>Chordata</taxon>
        <taxon>Craniata</taxon>
        <taxon>Vertebrata</taxon>
        <taxon>Euteleostomi</taxon>
        <taxon>Lepidosauria</taxon>
        <taxon>Squamata</taxon>
        <taxon>Bifurcata</taxon>
        <taxon>Unidentata</taxon>
        <taxon>Episquamata</taxon>
        <taxon>Laterata</taxon>
        <taxon>Teiioidea</taxon>
        <taxon>Teiidae</taxon>
        <taxon>Salvator</taxon>
    </lineage>
</organism>
<feature type="compositionally biased region" description="Basic and acidic residues" evidence="1">
    <location>
        <begin position="1"/>
        <end position="15"/>
    </location>
</feature>
<evidence type="ECO:0000256" key="2">
    <source>
        <dbReference type="SAM" id="Phobius"/>
    </source>
</evidence>
<dbReference type="GO" id="GO:0021702">
    <property type="term" value="P:cerebellar Purkinje cell differentiation"/>
    <property type="evidence" value="ECO:0007669"/>
    <property type="project" value="TreeGrafter"/>
</dbReference>
<dbReference type="GO" id="GO:0021933">
    <property type="term" value="P:radial glia guided migration of cerebellar granule cell"/>
    <property type="evidence" value="ECO:0007669"/>
    <property type="project" value="TreeGrafter"/>
</dbReference>
<keyword evidence="2" id="KW-0472">Membrane</keyword>